<dbReference type="Gene3D" id="1.20.1280.50">
    <property type="match status" value="1"/>
</dbReference>
<feature type="domain" description="F-box" evidence="2">
    <location>
        <begin position="68"/>
        <end position="104"/>
    </location>
</feature>
<evidence type="ECO:0000259" key="2">
    <source>
        <dbReference type="PROSITE" id="PS50181"/>
    </source>
</evidence>
<gene>
    <name evidence="3" type="ORF">M430DRAFT_62604</name>
</gene>
<evidence type="ECO:0000256" key="1">
    <source>
        <dbReference type="SAM" id="MobiDB-lite"/>
    </source>
</evidence>
<dbReference type="SUPFAM" id="SSF81383">
    <property type="entry name" value="F-box domain"/>
    <property type="match status" value="1"/>
</dbReference>
<name>A0A2T3BD72_AMORE</name>
<dbReference type="RefSeq" id="XP_024724882.1">
    <property type="nucleotide sequence ID" value="XM_024869002.1"/>
</dbReference>
<sequence length="211" mass="23551">METIAAVAPVPSRTNSQESAISDEDFPLTPGTDVTTPDLSTPDGSECGFNVTADVVRRLSLLPPVKHGASLSSLPTELQLEIFSYLDRIDSVCFGLTSSRLYAICRAMYGTKIPLNTRRVGPNSLESAWKIDKQQCRQCGMFRCELWQHIKTWMPKDLEYCSMKHNFGLPAKEGASESCYRGKPSKPRRCGRHPVRTTTIHQDDNNLESKL</sequence>
<evidence type="ECO:0000313" key="4">
    <source>
        <dbReference type="Proteomes" id="UP000241818"/>
    </source>
</evidence>
<dbReference type="STRING" id="857342.A0A2T3BD72"/>
<proteinExistence type="predicted"/>
<reference evidence="3 4" key="1">
    <citation type="journal article" date="2018" name="New Phytol.">
        <title>Comparative genomics and transcriptomics depict ericoid mycorrhizal fungi as versatile saprotrophs and plant mutualists.</title>
        <authorList>
            <person name="Martino E."/>
            <person name="Morin E."/>
            <person name="Grelet G.A."/>
            <person name="Kuo A."/>
            <person name="Kohler A."/>
            <person name="Daghino S."/>
            <person name="Barry K.W."/>
            <person name="Cichocki N."/>
            <person name="Clum A."/>
            <person name="Dockter R.B."/>
            <person name="Hainaut M."/>
            <person name="Kuo R.C."/>
            <person name="LaButti K."/>
            <person name="Lindahl B.D."/>
            <person name="Lindquist E.A."/>
            <person name="Lipzen A."/>
            <person name="Khouja H.R."/>
            <person name="Magnuson J."/>
            <person name="Murat C."/>
            <person name="Ohm R.A."/>
            <person name="Singer S.W."/>
            <person name="Spatafora J.W."/>
            <person name="Wang M."/>
            <person name="Veneault-Fourrey C."/>
            <person name="Henrissat B."/>
            <person name="Grigoriev I.V."/>
            <person name="Martin F.M."/>
            <person name="Perotto S."/>
        </authorList>
    </citation>
    <scope>NUCLEOTIDE SEQUENCE [LARGE SCALE GENOMIC DNA]</scope>
    <source>
        <strain evidence="3 4">ATCC 22711</strain>
    </source>
</reference>
<feature type="compositionally biased region" description="Basic and acidic residues" evidence="1">
    <location>
        <begin position="201"/>
        <end position="211"/>
    </location>
</feature>
<feature type="compositionally biased region" description="Polar residues" evidence="1">
    <location>
        <begin position="32"/>
        <end position="43"/>
    </location>
</feature>
<dbReference type="EMBL" id="KZ679006">
    <property type="protein sequence ID" value="PSS27357.1"/>
    <property type="molecule type" value="Genomic_DNA"/>
</dbReference>
<dbReference type="InParanoid" id="A0A2T3BD72"/>
<protein>
    <recommendedName>
        <fullName evidence="2">F-box domain-containing protein</fullName>
    </recommendedName>
</protein>
<organism evidence="3 4">
    <name type="scientific">Amorphotheca resinae ATCC 22711</name>
    <dbReference type="NCBI Taxonomy" id="857342"/>
    <lineage>
        <taxon>Eukaryota</taxon>
        <taxon>Fungi</taxon>
        <taxon>Dikarya</taxon>
        <taxon>Ascomycota</taxon>
        <taxon>Pezizomycotina</taxon>
        <taxon>Leotiomycetes</taxon>
        <taxon>Helotiales</taxon>
        <taxon>Amorphothecaceae</taxon>
        <taxon>Amorphotheca</taxon>
    </lineage>
</organism>
<accession>A0A2T3BD72</accession>
<dbReference type="InterPro" id="IPR036047">
    <property type="entry name" value="F-box-like_dom_sf"/>
</dbReference>
<feature type="region of interest" description="Disordered" evidence="1">
    <location>
        <begin position="1"/>
        <end position="45"/>
    </location>
</feature>
<dbReference type="Proteomes" id="UP000241818">
    <property type="component" value="Unassembled WGS sequence"/>
</dbReference>
<dbReference type="CDD" id="cd09917">
    <property type="entry name" value="F-box_SF"/>
    <property type="match status" value="1"/>
</dbReference>
<dbReference type="PROSITE" id="PS50181">
    <property type="entry name" value="FBOX"/>
    <property type="match status" value="1"/>
</dbReference>
<dbReference type="GeneID" id="36577083"/>
<evidence type="ECO:0000313" key="3">
    <source>
        <dbReference type="EMBL" id="PSS27357.1"/>
    </source>
</evidence>
<dbReference type="Pfam" id="PF00646">
    <property type="entry name" value="F-box"/>
    <property type="match status" value="1"/>
</dbReference>
<feature type="region of interest" description="Disordered" evidence="1">
    <location>
        <begin position="174"/>
        <end position="211"/>
    </location>
</feature>
<dbReference type="OrthoDB" id="3445164at2759"/>
<feature type="compositionally biased region" description="Basic residues" evidence="1">
    <location>
        <begin position="183"/>
        <end position="195"/>
    </location>
</feature>
<dbReference type="AlphaFoldDB" id="A0A2T3BD72"/>
<keyword evidence="4" id="KW-1185">Reference proteome</keyword>
<dbReference type="InterPro" id="IPR001810">
    <property type="entry name" value="F-box_dom"/>
</dbReference>